<dbReference type="PANTHER" id="PTHR31344">
    <property type="entry name" value="NUCLEAR PORE COMPLEX PROTEIN NUP205"/>
    <property type="match status" value="1"/>
</dbReference>
<evidence type="ECO:0000256" key="4">
    <source>
        <dbReference type="ARBA" id="ARBA00023242"/>
    </source>
</evidence>
<evidence type="ECO:0000256" key="1">
    <source>
        <dbReference type="ARBA" id="ARBA00004123"/>
    </source>
</evidence>
<evidence type="ECO:0000313" key="6">
    <source>
        <dbReference type="Proteomes" id="UP000298061"/>
    </source>
</evidence>
<evidence type="ECO:0000256" key="3">
    <source>
        <dbReference type="ARBA" id="ARBA00022448"/>
    </source>
</evidence>
<gene>
    <name evidence="5" type="ORF">EWM64_g5435</name>
</gene>
<name>A0A4Y9ZXF2_9AGAM</name>
<protein>
    <submittedName>
        <fullName evidence="5">Uncharacterized protein</fullName>
    </submittedName>
</protein>
<accession>A0A4Y9ZXF2</accession>
<comment type="similarity">
    <text evidence="2">Belongs to the NUP186/NUP192/NUP205 family.</text>
</comment>
<dbReference type="AlphaFoldDB" id="A0A4Y9ZXF2"/>
<keyword evidence="6" id="KW-1185">Reference proteome</keyword>
<dbReference type="STRING" id="135208.A0A4Y9ZXF2"/>
<dbReference type="InterPro" id="IPR021827">
    <property type="entry name" value="Nup186/Nup192/Nup205"/>
</dbReference>
<dbReference type="Pfam" id="PF11894">
    <property type="entry name" value="Nup192"/>
    <property type="match status" value="1"/>
</dbReference>
<keyword evidence="3" id="KW-0813">Transport</keyword>
<comment type="subcellular location">
    <subcellularLocation>
        <location evidence="1">Nucleus</location>
    </subcellularLocation>
</comment>
<dbReference type="GO" id="GO:0006999">
    <property type="term" value="P:nuclear pore organization"/>
    <property type="evidence" value="ECO:0007669"/>
    <property type="project" value="TreeGrafter"/>
</dbReference>
<dbReference type="GO" id="GO:0017056">
    <property type="term" value="F:structural constituent of nuclear pore"/>
    <property type="evidence" value="ECO:0007669"/>
    <property type="project" value="TreeGrafter"/>
</dbReference>
<dbReference type="PANTHER" id="PTHR31344:SF0">
    <property type="entry name" value="NUCLEAR PORE COMPLEX PROTEIN NUP205"/>
    <property type="match status" value="1"/>
</dbReference>
<evidence type="ECO:0000256" key="2">
    <source>
        <dbReference type="ARBA" id="ARBA00005892"/>
    </source>
</evidence>
<proteinExistence type="inferred from homology"/>
<dbReference type="GO" id="GO:0044611">
    <property type="term" value="C:nuclear pore inner ring"/>
    <property type="evidence" value="ECO:0007669"/>
    <property type="project" value="TreeGrafter"/>
</dbReference>
<organism evidence="5 6">
    <name type="scientific">Hericium alpestre</name>
    <dbReference type="NCBI Taxonomy" id="135208"/>
    <lineage>
        <taxon>Eukaryota</taxon>
        <taxon>Fungi</taxon>
        <taxon>Dikarya</taxon>
        <taxon>Basidiomycota</taxon>
        <taxon>Agaricomycotina</taxon>
        <taxon>Agaricomycetes</taxon>
        <taxon>Russulales</taxon>
        <taxon>Hericiaceae</taxon>
        <taxon>Hericium</taxon>
    </lineage>
</organism>
<dbReference type="OrthoDB" id="2019644at2759"/>
<feature type="non-terminal residue" evidence="5">
    <location>
        <position position="448"/>
    </location>
</feature>
<reference evidence="5 6" key="1">
    <citation type="submission" date="2019-02" db="EMBL/GenBank/DDBJ databases">
        <title>Genome sequencing of the rare red list fungi Hericium alpestre (H. flagellum).</title>
        <authorList>
            <person name="Buettner E."/>
            <person name="Kellner H."/>
        </authorList>
    </citation>
    <scope>NUCLEOTIDE SEQUENCE [LARGE SCALE GENOMIC DNA]</scope>
    <source>
        <strain evidence="5 6">DSM 108284</strain>
    </source>
</reference>
<dbReference type="Proteomes" id="UP000298061">
    <property type="component" value="Unassembled WGS sequence"/>
</dbReference>
<dbReference type="EMBL" id="SFCI01000653">
    <property type="protein sequence ID" value="TFY78581.1"/>
    <property type="molecule type" value="Genomic_DNA"/>
</dbReference>
<keyword evidence="4" id="KW-0539">Nucleus</keyword>
<sequence length="448" mass="50327">MESLFQLRAILHNVCRSGSVGDEQELFDSLVVNKPVLLNVFDVKPPSEAERRELQAGKTTIRGRQLTVNSDFANQAIFLANTLNCSEHYVATLINDVISRNPNLNTPQMLEAVVLEHHQRRRELADCLRFLLEAAERADALDATPLSIQLAAFVQDQILSLTGEKSLPSKVLSEIEKMEQGIAQAQTAKQNAPSNTAVQGTNISLGQDVYEARLGSLKFERRSLATVLFLVARQGYLTHIEVERIVPWLQNNPRHPMTYYLLTVLLGAFDPVDPDSRVGQLRQVLATTPSLLSRMKDKLQPSTEWTEPGLKATILLKWTLFLTEARHRDPSLEHKEGFRTEELETNVWNAVQGDAFSYLAISVAKLRREGTFPSGSYAGTVIRLPEAEQQPDLPDEDFRSAILQAFETLVRSAITHASSELRKIKQRQEDFNLANARSDRSRMFRSAS</sequence>
<evidence type="ECO:0000313" key="5">
    <source>
        <dbReference type="EMBL" id="TFY78581.1"/>
    </source>
</evidence>
<comment type="caution">
    <text evidence="5">The sequence shown here is derived from an EMBL/GenBank/DDBJ whole genome shotgun (WGS) entry which is preliminary data.</text>
</comment>